<dbReference type="InterPro" id="IPR025427">
    <property type="entry name" value="DUF4160"/>
</dbReference>
<accession>A0A6I2UC56</accession>
<dbReference type="GeneID" id="96778245"/>
<comment type="caution">
    <text evidence="1">The sequence shown here is derived from an EMBL/GenBank/DDBJ whole genome shotgun (WGS) entry which is preliminary data.</text>
</comment>
<evidence type="ECO:0000313" key="1">
    <source>
        <dbReference type="EMBL" id="MSU08327.1"/>
    </source>
</evidence>
<name>A0A6I2UC56_9FIRM</name>
<dbReference type="AlphaFoldDB" id="A0A6I2UC56"/>
<proteinExistence type="predicted"/>
<keyword evidence="2" id="KW-1185">Reference proteome</keyword>
<organism evidence="1 2">
    <name type="scientific">Anaerovibrio slackiae</name>
    <dbReference type="NCBI Taxonomy" id="2652309"/>
    <lineage>
        <taxon>Bacteria</taxon>
        <taxon>Bacillati</taxon>
        <taxon>Bacillota</taxon>
        <taxon>Negativicutes</taxon>
        <taxon>Selenomonadales</taxon>
        <taxon>Selenomonadaceae</taxon>
        <taxon>Anaerovibrio</taxon>
    </lineage>
</organism>
<dbReference type="RefSeq" id="WP_154406490.1">
    <property type="nucleotide sequence ID" value="NZ_JBGUTX010000285.1"/>
</dbReference>
<sequence length="89" mass="10144">MPNALIQYMGYLIYFWGGDGSEPVHVHVSKSKQKNATKFWVTSEGIELANDTGSVDKKDMKAILAYLRANRESIIMSWVEFFGKAELKR</sequence>
<dbReference type="Pfam" id="PF13711">
    <property type="entry name" value="DUF4160"/>
    <property type="match status" value="1"/>
</dbReference>
<dbReference type="EMBL" id="VUNR01000006">
    <property type="protein sequence ID" value="MSU08327.1"/>
    <property type="molecule type" value="Genomic_DNA"/>
</dbReference>
<gene>
    <name evidence="1" type="ORF">FYJ84_04895</name>
</gene>
<evidence type="ECO:0000313" key="2">
    <source>
        <dbReference type="Proteomes" id="UP000433181"/>
    </source>
</evidence>
<protein>
    <submittedName>
        <fullName evidence="1">DUF4160 domain-containing protein</fullName>
    </submittedName>
</protein>
<reference evidence="1 2" key="1">
    <citation type="submission" date="2019-08" db="EMBL/GenBank/DDBJ databases">
        <title>In-depth cultivation of the pig gut microbiome towards novel bacterial diversity and tailored functional studies.</title>
        <authorList>
            <person name="Wylensek D."/>
            <person name="Hitch T.C.A."/>
            <person name="Clavel T."/>
        </authorList>
    </citation>
    <scope>NUCLEOTIDE SEQUENCE [LARGE SCALE GENOMIC DNA]</scope>
    <source>
        <strain evidence="1 2">WCA-693-APC-5D-A</strain>
    </source>
</reference>
<dbReference type="Proteomes" id="UP000433181">
    <property type="component" value="Unassembled WGS sequence"/>
</dbReference>